<evidence type="ECO:0000313" key="1">
    <source>
        <dbReference type="EMBL" id="KWF51700.1"/>
    </source>
</evidence>
<dbReference type="EMBL" id="LPJV01000036">
    <property type="protein sequence ID" value="KWF51700.1"/>
    <property type="molecule type" value="Genomic_DNA"/>
</dbReference>
<sequence length="68" mass="7507">MHFIDIPTSGRDAGAKRSIPALLLIDRFRKPFSQAGSRAAFFIAIPNQSDTSLRYRRLGAGVFAQGNR</sequence>
<accession>A0AAW3PEH9</accession>
<comment type="caution">
    <text evidence="1">The sequence shown here is derived from an EMBL/GenBank/DDBJ whole genome shotgun (WGS) entry which is preliminary data.</text>
</comment>
<dbReference type="AlphaFoldDB" id="A0AAW3PEH9"/>
<dbReference type="Proteomes" id="UP000063236">
    <property type="component" value="Unassembled WGS sequence"/>
</dbReference>
<protein>
    <submittedName>
        <fullName evidence="1">Uncharacterized protein</fullName>
    </submittedName>
</protein>
<proteinExistence type="predicted"/>
<evidence type="ECO:0000313" key="2">
    <source>
        <dbReference type="Proteomes" id="UP000063236"/>
    </source>
</evidence>
<name>A0AAW3PEH9_9BURK</name>
<reference evidence="1 2" key="1">
    <citation type="submission" date="2015-11" db="EMBL/GenBank/DDBJ databases">
        <title>Expanding the genomic diversity of Burkholderia species for the development of highly accurate diagnostics.</title>
        <authorList>
            <person name="Sahl J."/>
            <person name="Keim P."/>
            <person name="Wagner D."/>
        </authorList>
    </citation>
    <scope>NUCLEOTIDE SEQUENCE [LARGE SCALE GENOMIC DNA]</scope>
    <source>
        <strain evidence="1 2">MSMB378WGS</strain>
    </source>
</reference>
<gene>
    <name evidence="1" type="ORF">WL88_17495</name>
</gene>
<organism evidence="1 2">
    <name type="scientific">Burkholderia diffusa</name>
    <dbReference type="NCBI Taxonomy" id="488732"/>
    <lineage>
        <taxon>Bacteria</taxon>
        <taxon>Pseudomonadati</taxon>
        <taxon>Pseudomonadota</taxon>
        <taxon>Betaproteobacteria</taxon>
        <taxon>Burkholderiales</taxon>
        <taxon>Burkholderiaceae</taxon>
        <taxon>Burkholderia</taxon>
        <taxon>Burkholderia cepacia complex</taxon>
    </lineage>
</organism>